<accession>A0A6G9QR55</accession>
<protein>
    <submittedName>
        <fullName evidence="2">Uncharacterized protein</fullName>
    </submittedName>
</protein>
<name>A0A6G9QR55_9GAMM</name>
<keyword evidence="2" id="KW-0614">Plasmid</keyword>
<evidence type="ECO:0000313" key="3">
    <source>
        <dbReference type="Proteomes" id="UP000502608"/>
    </source>
</evidence>
<dbReference type="KEGG" id="saes:HBH39_19095"/>
<dbReference type="RefSeq" id="WP_167680411.1">
    <property type="nucleotide sequence ID" value="NZ_CP050315.1"/>
</dbReference>
<organism evidence="2 3">
    <name type="scientific">Shewanella aestuarii</name>
    <dbReference type="NCBI Taxonomy" id="1028752"/>
    <lineage>
        <taxon>Bacteria</taxon>
        <taxon>Pseudomonadati</taxon>
        <taxon>Pseudomonadota</taxon>
        <taxon>Gammaproteobacteria</taxon>
        <taxon>Alteromonadales</taxon>
        <taxon>Shewanellaceae</taxon>
        <taxon>Shewanella</taxon>
    </lineage>
</organism>
<dbReference type="EMBL" id="CP050315">
    <property type="protein sequence ID" value="QIR16583.1"/>
    <property type="molecule type" value="Genomic_DNA"/>
</dbReference>
<keyword evidence="3" id="KW-1185">Reference proteome</keyword>
<gene>
    <name evidence="2" type="ORF">HBH39_19095</name>
</gene>
<dbReference type="Proteomes" id="UP000502608">
    <property type="component" value="Plasmid pPN3F2_2"/>
</dbReference>
<evidence type="ECO:0000313" key="2">
    <source>
        <dbReference type="EMBL" id="QIR16583.1"/>
    </source>
</evidence>
<reference evidence="2 3" key="1">
    <citation type="submission" date="2020-03" db="EMBL/GenBank/DDBJ databases">
        <title>Complete genome sequence of Shewanella sp.</title>
        <authorList>
            <person name="Kim Y.-S."/>
            <person name="Kim S.-J."/>
            <person name="Jung H.-K."/>
            <person name="Kim K.-H."/>
        </authorList>
    </citation>
    <scope>NUCLEOTIDE SEQUENCE [LARGE SCALE GENOMIC DNA]</scope>
    <source>
        <strain evidence="2 3">PN3F2</strain>
        <plasmid evidence="2 3">pPN3F2_2</plasmid>
    </source>
</reference>
<keyword evidence="1" id="KW-0175">Coiled coil</keyword>
<feature type="coiled-coil region" evidence="1">
    <location>
        <begin position="535"/>
        <end position="569"/>
    </location>
</feature>
<evidence type="ECO:0000256" key="1">
    <source>
        <dbReference type="SAM" id="Coils"/>
    </source>
</evidence>
<sequence>MRNLQNSILEDIANIPENELREIIHSFKNSLEDLKHNERFNDDDGEDIEALEDALRFPMGFPKGIDFIAYVPKPAASDIAGMKKQTGLKTLKKFGIIKELVKRTKLDVSLTEKQQGWFFLHADHRSRQIMSERNEKCFEWNLLQDYFKSRFNFKSIKTYCFGLIDGMKGSPYNFNELPKNHQRLLSAALRVENDLMPSIRFALSYLATDIWERLLDERPVEQKSLDLYAYFAVASKLESTEMILLCMEENPVVYQHFLANSLCVLIDNFGEPELISFEDALKPPHIPVKIKLSEYEPEDYPRALMYQFSKLFIEATELIQSQVSSPNFDNHNHVYITSLINLIKINSLVIENILSFKNKDESLSKLALELNNFINKNNEYCSKIEDANIPKLSIDKIEYLLNLVDEQMKSTCPISKTLQENVKTHTDDDVRTQILQGYNEACELADEYNENMLAYSSNPMANREKIKDLNQEFDLMYQECLNTLKNHIDAYNEVIDVTTSMFETFIAENAKDTTESTSHETNETSEMQIQHSKEVDEYINQINSLTSDVEALQQQLKQIKMAQKAEREHLVGKKIENIRENDSEVVPILRTIITSPQKTTLEDQLLALTALFPDVVVLPNAMASAKSSPYNNTEKSWEALLKLSNEYLPAIASGKSDCEARKVFPLNQFAANDCIASKAGAEKDKRTGEYNGKVYQFDKHLRLGYKINAEKTLRIHFDVIDKKLVIFHVGEHL</sequence>
<proteinExistence type="predicted"/>
<dbReference type="AlphaFoldDB" id="A0A6G9QR55"/>
<geneLocation type="plasmid" evidence="2 3">
    <name>pPN3F2_2</name>
</geneLocation>